<feature type="domain" description="PPM-type phosphatase" evidence="2">
    <location>
        <begin position="48"/>
        <end position="265"/>
    </location>
</feature>
<gene>
    <name evidence="3" type="ORF">GCM10022252_08580</name>
</gene>
<dbReference type="InterPro" id="IPR001932">
    <property type="entry name" value="PPM-type_phosphatase-like_dom"/>
</dbReference>
<dbReference type="RefSeq" id="WP_344915113.1">
    <property type="nucleotide sequence ID" value="NZ_BAABAQ010000001.1"/>
</dbReference>
<comment type="caution">
    <text evidence="3">The sequence shown here is derived from an EMBL/GenBank/DDBJ whole genome shotgun (WGS) entry which is preliminary data.</text>
</comment>
<evidence type="ECO:0000313" key="3">
    <source>
        <dbReference type="EMBL" id="GAA4182544.1"/>
    </source>
</evidence>
<dbReference type="Proteomes" id="UP001501251">
    <property type="component" value="Unassembled WGS sequence"/>
</dbReference>
<evidence type="ECO:0000313" key="4">
    <source>
        <dbReference type="Proteomes" id="UP001501251"/>
    </source>
</evidence>
<dbReference type="Pfam" id="PF13672">
    <property type="entry name" value="PP2C_2"/>
    <property type="match status" value="1"/>
</dbReference>
<evidence type="ECO:0000259" key="2">
    <source>
        <dbReference type="Pfam" id="PF13672"/>
    </source>
</evidence>
<evidence type="ECO:0000256" key="1">
    <source>
        <dbReference type="SAM" id="MobiDB-lite"/>
    </source>
</evidence>
<feature type="region of interest" description="Disordered" evidence="1">
    <location>
        <begin position="1"/>
        <end position="51"/>
    </location>
</feature>
<reference evidence="4" key="1">
    <citation type="journal article" date="2019" name="Int. J. Syst. Evol. Microbiol.">
        <title>The Global Catalogue of Microorganisms (GCM) 10K type strain sequencing project: providing services to taxonomists for standard genome sequencing and annotation.</title>
        <authorList>
            <consortium name="The Broad Institute Genomics Platform"/>
            <consortium name="The Broad Institute Genome Sequencing Center for Infectious Disease"/>
            <person name="Wu L."/>
            <person name="Ma J."/>
        </authorList>
    </citation>
    <scope>NUCLEOTIDE SEQUENCE [LARGE SCALE GENOMIC DNA]</scope>
    <source>
        <strain evidence="4">JCM 17388</strain>
    </source>
</reference>
<name>A0ABP8AEC3_9ACTN</name>
<proteinExistence type="predicted"/>
<protein>
    <submittedName>
        <fullName evidence="3">Protein phosphatase 2C domain-containing protein</fullName>
    </submittedName>
</protein>
<accession>A0ABP8AEC3</accession>
<sequence>MRITFATEAAPGRQNTDVKETAGTAEATDPVDSADGTDRTDITDSTDGDDNEDFFGATPDAFVLLDGAGTPEGAETGCVHGVGWYVRSLGSTLLAGMTQDTGTLTEILANGIKAVASLHDFVCDLTHPGSPSATVIMVRRTAGNLDFLVLADSVLILDMTGQAEPTVVCDDRVDRVGRAHRSAMDGLAHGSAEHVTARREYVETMRDHRNREGGFWIAAVDPLTAEQSLTGTLPADRVRAVALLSDGASRLVDLFGLATWREVLDTLERSGPGELIRRVREAEHTDSDGSRWPRTKTHDDATAAYCLLG</sequence>
<keyword evidence="4" id="KW-1185">Reference proteome</keyword>
<organism evidence="3 4">
    <name type="scientific">Streptosporangium oxazolinicum</name>
    <dbReference type="NCBI Taxonomy" id="909287"/>
    <lineage>
        <taxon>Bacteria</taxon>
        <taxon>Bacillati</taxon>
        <taxon>Actinomycetota</taxon>
        <taxon>Actinomycetes</taxon>
        <taxon>Streptosporangiales</taxon>
        <taxon>Streptosporangiaceae</taxon>
        <taxon>Streptosporangium</taxon>
    </lineage>
</organism>
<dbReference type="EMBL" id="BAABAQ010000001">
    <property type="protein sequence ID" value="GAA4182544.1"/>
    <property type="molecule type" value="Genomic_DNA"/>
</dbReference>